<organism evidence="2 3">
    <name type="scientific">Larinioides sclopetarius</name>
    <dbReference type="NCBI Taxonomy" id="280406"/>
    <lineage>
        <taxon>Eukaryota</taxon>
        <taxon>Metazoa</taxon>
        <taxon>Ecdysozoa</taxon>
        <taxon>Arthropoda</taxon>
        <taxon>Chelicerata</taxon>
        <taxon>Arachnida</taxon>
        <taxon>Araneae</taxon>
        <taxon>Araneomorphae</taxon>
        <taxon>Entelegynae</taxon>
        <taxon>Araneoidea</taxon>
        <taxon>Araneidae</taxon>
        <taxon>Larinioides</taxon>
    </lineage>
</organism>
<dbReference type="EMBL" id="CAXIEN010000425">
    <property type="protein sequence ID" value="CAL1297437.1"/>
    <property type="molecule type" value="Genomic_DNA"/>
</dbReference>
<dbReference type="Proteomes" id="UP001497382">
    <property type="component" value="Unassembled WGS sequence"/>
</dbReference>
<keyword evidence="1" id="KW-0472">Membrane</keyword>
<proteinExistence type="predicted"/>
<keyword evidence="3" id="KW-1185">Reference proteome</keyword>
<keyword evidence="1" id="KW-0812">Transmembrane</keyword>
<reference evidence="2 3" key="1">
    <citation type="submission" date="2024-04" db="EMBL/GenBank/DDBJ databases">
        <authorList>
            <person name="Rising A."/>
            <person name="Reimegard J."/>
            <person name="Sonavane S."/>
            <person name="Akerstrom W."/>
            <person name="Nylinder S."/>
            <person name="Hedman E."/>
            <person name="Kallberg Y."/>
        </authorList>
    </citation>
    <scope>NUCLEOTIDE SEQUENCE [LARGE SCALE GENOMIC DNA]</scope>
</reference>
<evidence type="ECO:0000256" key="1">
    <source>
        <dbReference type="SAM" id="Phobius"/>
    </source>
</evidence>
<sequence>MCIIELMQIKNLILVIYAIKCLLTKVIYMCIIELTQMKNHILAMCVKRSFLKKII</sequence>
<dbReference type="AlphaFoldDB" id="A0AAV2BNH4"/>
<protein>
    <submittedName>
        <fullName evidence="2">Uncharacterized protein</fullName>
    </submittedName>
</protein>
<name>A0AAV2BNH4_9ARAC</name>
<feature type="transmembrane region" description="Helical" evidence="1">
    <location>
        <begin position="12"/>
        <end position="34"/>
    </location>
</feature>
<keyword evidence="1" id="KW-1133">Transmembrane helix</keyword>
<accession>A0AAV2BNH4</accession>
<gene>
    <name evidence="2" type="ORF">LARSCL_LOCUS20306</name>
</gene>
<comment type="caution">
    <text evidence="2">The sequence shown here is derived from an EMBL/GenBank/DDBJ whole genome shotgun (WGS) entry which is preliminary data.</text>
</comment>
<evidence type="ECO:0000313" key="2">
    <source>
        <dbReference type="EMBL" id="CAL1297437.1"/>
    </source>
</evidence>
<evidence type="ECO:0000313" key="3">
    <source>
        <dbReference type="Proteomes" id="UP001497382"/>
    </source>
</evidence>